<protein>
    <submittedName>
        <fullName evidence="1">Uncharacterized protein</fullName>
    </submittedName>
</protein>
<evidence type="ECO:0000313" key="1">
    <source>
        <dbReference type="EMBL" id="TDD62008.1"/>
    </source>
</evidence>
<evidence type="ECO:0000313" key="2">
    <source>
        <dbReference type="Proteomes" id="UP000295124"/>
    </source>
</evidence>
<proteinExistence type="predicted"/>
<dbReference type="Proteomes" id="UP000295124">
    <property type="component" value="Unassembled WGS sequence"/>
</dbReference>
<dbReference type="OrthoDB" id="3828616at2"/>
<dbReference type="RefSeq" id="WP_132165907.1">
    <property type="nucleotide sequence ID" value="NZ_SMKX01000009.1"/>
</dbReference>
<sequence>MELTRFDLDGIRQDNLRGVSGEEFSAVWLAAEARGDELVAAGSPSDFVAGVQSACRWIANGFSRSAETGLLDNVASPITGRKSVAYAELIETEALAAEAEVKNPGDIGRAAYLAGVWATFAWSWRHSGVPPVRLTEHKAS</sequence>
<name>A0A4R4ZSF6_9ACTN</name>
<dbReference type="EMBL" id="SMKX01000009">
    <property type="protein sequence ID" value="TDD62008.1"/>
    <property type="molecule type" value="Genomic_DNA"/>
</dbReference>
<accession>A0A4R4ZSF6</accession>
<comment type="caution">
    <text evidence="1">The sequence shown here is derived from an EMBL/GenBank/DDBJ whole genome shotgun (WGS) entry which is preliminary data.</text>
</comment>
<reference evidence="1 2" key="1">
    <citation type="submission" date="2019-03" db="EMBL/GenBank/DDBJ databases">
        <title>Draft genome sequences of novel Actinobacteria.</title>
        <authorList>
            <person name="Sahin N."/>
            <person name="Ay H."/>
            <person name="Saygin H."/>
        </authorList>
    </citation>
    <scope>NUCLEOTIDE SEQUENCE [LARGE SCALE GENOMIC DNA]</scope>
    <source>
        <strain evidence="1 2">JCM 13523</strain>
    </source>
</reference>
<organism evidence="1 2">
    <name type="scientific">Kribbella antibiotica</name>
    <dbReference type="NCBI Taxonomy" id="190195"/>
    <lineage>
        <taxon>Bacteria</taxon>
        <taxon>Bacillati</taxon>
        <taxon>Actinomycetota</taxon>
        <taxon>Actinomycetes</taxon>
        <taxon>Propionibacteriales</taxon>
        <taxon>Kribbellaceae</taxon>
        <taxon>Kribbella</taxon>
    </lineage>
</organism>
<dbReference type="AlphaFoldDB" id="A0A4R4ZSF6"/>
<keyword evidence="2" id="KW-1185">Reference proteome</keyword>
<gene>
    <name evidence="1" type="ORF">E1263_05165</name>
</gene>